<proteinExistence type="predicted"/>
<keyword evidence="1" id="KW-0472">Membrane</keyword>
<gene>
    <name evidence="2" type="ORF">ENSA5_55570</name>
</gene>
<reference evidence="2 3" key="1">
    <citation type="submission" date="2018-03" db="EMBL/GenBank/DDBJ databases">
        <title>Draft Genome Sequences of the Obligatory Marine Myxobacteria Enhygromyxa salina SWB005.</title>
        <authorList>
            <person name="Poehlein A."/>
            <person name="Moghaddam J.A."/>
            <person name="Harms H."/>
            <person name="Alanjari M."/>
            <person name="Koenig G.M."/>
            <person name="Daniel R."/>
            <person name="Schaeberle T.F."/>
        </authorList>
    </citation>
    <scope>NUCLEOTIDE SEQUENCE [LARGE SCALE GENOMIC DNA]</scope>
    <source>
        <strain evidence="2 3">SWB005</strain>
    </source>
</reference>
<dbReference type="EMBL" id="PVNK01000242">
    <property type="protein sequence ID" value="PRP91440.1"/>
    <property type="molecule type" value="Genomic_DNA"/>
</dbReference>
<feature type="transmembrane region" description="Helical" evidence="1">
    <location>
        <begin position="66"/>
        <end position="84"/>
    </location>
</feature>
<evidence type="ECO:0000313" key="2">
    <source>
        <dbReference type="EMBL" id="PRP91440.1"/>
    </source>
</evidence>
<dbReference type="Proteomes" id="UP000237968">
    <property type="component" value="Unassembled WGS sequence"/>
</dbReference>
<keyword evidence="1" id="KW-0812">Transmembrane</keyword>
<protein>
    <recommendedName>
        <fullName evidence="4">TPM domain-containing protein</fullName>
    </recommendedName>
</protein>
<sequence length="209" mass="22894">MKFLSEHGERQLAAAIETVETRSRAELVVVVRPIVGNYLGSDLIVASVIALSVLAFQLYSPWVFNLHWLLIHPPLAGAATVGLLRAVPGLRAMFVSEARKRSETQTAAAACFQTKGVRYTRERTGLLVFVSLFEQQIRVLADSGISETIPADEWREAVAPITAVLHDEGDAATLAERLTTLADTLERWCEAREDDIDELPNAIDLGAKS</sequence>
<accession>A0A2S9XFA5</accession>
<feature type="transmembrane region" description="Helical" evidence="1">
    <location>
        <begin position="43"/>
        <end position="60"/>
    </location>
</feature>
<keyword evidence="3" id="KW-1185">Reference proteome</keyword>
<comment type="caution">
    <text evidence="2">The sequence shown here is derived from an EMBL/GenBank/DDBJ whole genome shotgun (WGS) entry which is preliminary data.</text>
</comment>
<name>A0A2S9XFA5_9BACT</name>
<evidence type="ECO:0000313" key="3">
    <source>
        <dbReference type="Proteomes" id="UP000237968"/>
    </source>
</evidence>
<dbReference type="OrthoDB" id="5825388at2"/>
<evidence type="ECO:0008006" key="4">
    <source>
        <dbReference type="Google" id="ProtNLM"/>
    </source>
</evidence>
<organism evidence="2 3">
    <name type="scientific">Enhygromyxa salina</name>
    <dbReference type="NCBI Taxonomy" id="215803"/>
    <lineage>
        <taxon>Bacteria</taxon>
        <taxon>Pseudomonadati</taxon>
        <taxon>Myxococcota</taxon>
        <taxon>Polyangia</taxon>
        <taxon>Nannocystales</taxon>
        <taxon>Nannocystaceae</taxon>
        <taxon>Enhygromyxa</taxon>
    </lineage>
</organism>
<evidence type="ECO:0000256" key="1">
    <source>
        <dbReference type="SAM" id="Phobius"/>
    </source>
</evidence>
<dbReference type="AlphaFoldDB" id="A0A2S9XFA5"/>
<keyword evidence="1" id="KW-1133">Transmembrane helix</keyword>
<dbReference type="RefSeq" id="WP_106394782.1">
    <property type="nucleotide sequence ID" value="NZ_PVNK01000242.1"/>
</dbReference>
<dbReference type="Gene3D" id="3.10.310.50">
    <property type="match status" value="1"/>
</dbReference>